<accession>A0A0A1UFS0</accession>
<name>A0A0A1UFS0_ENTIV</name>
<dbReference type="InterPro" id="IPR029000">
    <property type="entry name" value="Cyclophilin-like_dom_sf"/>
</dbReference>
<dbReference type="InterPro" id="IPR024936">
    <property type="entry name" value="Cyclophilin-type_PPIase"/>
</dbReference>
<dbReference type="FunFam" id="2.40.100.10:FF:000025">
    <property type="entry name" value="Peptidyl-prolyl cis-trans isomerase CYP19-2"/>
    <property type="match status" value="1"/>
</dbReference>
<dbReference type="GO" id="GO:0003755">
    <property type="term" value="F:peptidyl-prolyl cis-trans isomerase activity"/>
    <property type="evidence" value="ECO:0007669"/>
    <property type="project" value="UniProtKB-UniRule"/>
</dbReference>
<dbReference type="GeneID" id="14891895"/>
<dbReference type="InterPro" id="IPR002130">
    <property type="entry name" value="Cyclophilin-type_PPIase_dom"/>
</dbReference>
<gene>
    <name evidence="6" type="ORF">EIN_312870</name>
</gene>
<dbReference type="AlphaFoldDB" id="A0A0A1UFS0"/>
<evidence type="ECO:0000256" key="2">
    <source>
        <dbReference type="ARBA" id="ARBA00023110"/>
    </source>
</evidence>
<dbReference type="PROSITE" id="PS50072">
    <property type="entry name" value="CSA_PPIASE_2"/>
    <property type="match status" value="1"/>
</dbReference>
<feature type="domain" description="PPIase cyclophilin-type" evidence="5">
    <location>
        <begin position="16"/>
        <end position="178"/>
    </location>
</feature>
<comment type="similarity">
    <text evidence="4">Belongs to the cyclophilin-type PPIase family.</text>
</comment>
<sequence>MNCTDPLTDPENPIVFFDISVGDKVIGRVKMELFRTVCPKTVENFRQMCTGDFVTNGKVVGYKDCVFHRVIKNAVIQSGDVLGMGGSGQISIYGDKFDDENFKMTHDVPGLLSMVNSGPNTNGSQFMITCSSLHELDGKNVVFGQVTEGMKVVRMIENVAVDQNFIPKVQCTISQCGQY</sequence>
<dbReference type="EMBL" id="KB206312">
    <property type="protein sequence ID" value="ELP92915.1"/>
    <property type="molecule type" value="Genomic_DNA"/>
</dbReference>
<keyword evidence="2 4" id="KW-0697">Rotamase</keyword>
<dbReference type="Pfam" id="PF00160">
    <property type="entry name" value="Pro_isomerase"/>
    <property type="match status" value="1"/>
</dbReference>
<keyword evidence="7" id="KW-1185">Reference proteome</keyword>
<comment type="catalytic activity">
    <reaction evidence="1 4">
        <text>[protein]-peptidylproline (omega=180) = [protein]-peptidylproline (omega=0)</text>
        <dbReference type="Rhea" id="RHEA:16237"/>
        <dbReference type="Rhea" id="RHEA-COMP:10747"/>
        <dbReference type="Rhea" id="RHEA-COMP:10748"/>
        <dbReference type="ChEBI" id="CHEBI:83833"/>
        <dbReference type="ChEBI" id="CHEBI:83834"/>
        <dbReference type="EC" id="5.2.1.8"/>
    </reaction>
</comment>
<dbReference type="KEGG" id="eiv:EIN_312870"/>
<reference evidence="6 7" key="1">
    <citation type="submission" date="2012-10" db="EMBL/GenBank/DDBJ databases">
        <authorList>
            <person name="Zafar N."/>
            <person name="Inman J."/>
            <person name="Hall N."/>
            <person name="Lorenzi H."/>
            <person name="Caler E."/>
        </authorList>
    </citation>
    <scope>NUCLEOTIDE SEQUENCE [LARGE SCALE GENOMIC DNA]</scope>
    <source>
        <strain evidence="6 7">IP1</strain>
    </source>
</reference>
<dbReference type="Proteomes" id="UP000014680">
    <property type="component" value="Unassembled WGS sequence"/>
</dbReference>
<keyword evidence="3 4" id="KW-0413">Isomerase</keyword>
<evidence type="ECO:0000256" key="4">
    <source>
        <dbReference type="RuleBase" id="RU363019"/>
    </source>
</evidence>
<dbReference type="PRINTS" id="PR00153">
    <property type="entry name" value="CSAPPISMRASE"/>
</dbReference>
<evidence type="ECO:0000256" key="1">
    <source>
        <dbReference type="ARBA" id="ARBA00000971"/>
    </source>
</evidence>
<evidence type="ECO:0000313" key="6">
    <source>
        <dbReference type="EMBL" id="ELP92915.1"/>
    </source>
</evidence>
<dbReference type="PANTHER" id="PTHR11071">
    <property type="entry name" value="PEPTIDYL-PROLYL CIS-TRANS ISOMERASE"/>
    <property type="match status" value="1"/>
</dbReference>
<evidence type="ECO:0000259" key="5">
    <source>
        <dbReference type="PROSITE" id="PS50072"/>
    </source>
</evidence>
<organism evidence="6 7">
    <name type="scientific">Entamoeba invadens IP1</name>
    <dbReference type="NCBI Taxonomy" id="370355"/>
    <lineage>
        <taxon>Eukaryota</taxon>
        <taxon>Amoebozoa</taxon>
        <taxon>Evosea</taxon>
        <taxon>Archamoebae</taxon>
        <taxon>Mastigamoebida</taxon>
        <taxon>Entamoebidae</taxon>
        <taxon>Entamoeba</taxon>
    </lineage>
</organism>
<dbReference type="VEuPathDB" id="AmoebaDB:EIN_312870"/>
<dbReference type="GO" id="GO:0005737">
    <property type="term" value="C:cytoplasm"/>
    <property type="evidence" value="ECO:0007669"/>
    <property type="project" value="TreeGrafter"/>
</dbReference>
<dbReference type="EC" id="5.2.1.8" evidence="4"/>
<protein>
    <recommendedName>
        <fullName evidence="4">Peptidyl-prolyl cis-trans isomerase</fullName>
        <shortName evidence="4">PPIase</shortName>
        <ecNumber evidence="4">5.2.1.8</ecNumber>
    </recommendedName>
</protein>
<comment type="function">
    <text evidence="4">PPIases accelerate the folding of proteins. It catalyzes the cis-trans isomerization of proline imidic peptide bonds in oligopeptides.</text>
</comment>
<dbReference type="OMA" id="XANSGPS"/>
<dbReference type="PANTHER" id="PTHR11071:SF561">
    <property type="entry name" value="PEPTIDYL-PROLYL CIS-TRANS ISOMERASE D-RELATED"/>
    <property type="match status" value="1"/>
</dbReference>
<dbReference type="OrthoDB" id="193499at2759"/>
<dbReference type="RefSeq" id="XP_004259686.1">
    <property type="nucleotide sequence ID" value="XM_004259638.1"/>
</dbReference>
<dbReference type="GO" id="GO:0006457">
    <property type="term" value="P:protein folding"/>
    <property type="evidence" value="ECO:0007669"/>
    <property type="project" value="TreeGrafter"/>
</dbReference>
<evidence type="ECO:0000256" key="3">
    <source>
        <dbReference type="ARBA" id="ARBA00023235"/>
    </source>
</evidence>
<dbReference type="Gene3D" id="2.40.100.10">
    <property type="entry name" value="Cyclophilin-like"/>
    <property type="match status" value="1"/>
</dbReference>
<dbReference type="PIRSF" id="PIRSF001467">
    <property type="entry name" value="Peptidylpro_ismrse"/>
    <property type="match status" value="1"/>
</dbReference>
<dbReference type="GO" id="GO:0016018">
    <property type="term" value="F:cyclosporin A binding"/>
    <property type="evidence" value="ECO:0007669"/>
    <property type="project" value="TreeGrafter"/>
</dbReference>
<evidence type="ECO:0000313" key="7">
    <source>
        <dbReference type="Proteomes" id="UP000014680"/>
    </source>
</evidence>
<dbReference type="SUPFAM" id="SSF50891">
    <property type="entry name" value="Cyclophilin-like"/>
    <property type="match status" value="1"/>
</dbReference>
<proteinExistence type="inferred from homology"/>